<organism evidence="3 4">
    <name type="scientific">Symbiodinium natans</name>
    <dbReference type="NCBI Taxonomy" id="878477"/>
    <lineage>
        <taxon>Eukaryota</taxon>
        <taxon>Sar</taxon>
        <taxon>Alveolata</taxon>
        <taxon>Dinophyceae</taxon>
        <taxon>Suessiales</taxon>
        <taxon>Symbiodiniaceae</taxon>
        <taxon>Symbiodinium</taxon>
    </lineage>
</organism>
<dbReference type="OrthoDB" id="436275at2759"/>
<sequence>MPLVQVLYFIYCVAEDDEATDGCFQRNVTESPDCGNNQAVPILTEPSGRYSLDLTPPTIAVLDAVSYTQDSIRVTVSLNEAGTVWCAAVLDLQPAPSTNEVVAAGYFASTVTAGVLDVTIQSLRRDTEYDVYCFARDDGTLSAANSTLELKLSKKNSITYADMVATKMDAHVIYDSEAPLLLAVDPPHNAFGVGAGVNISLTFSEDIQAGNGTIELLASGETSIFLEAFEVVIANTAMIILGSIHGGLTLGKTWRLVVPNGALQDRAGNAFAGITDGQYSLQP</sequence>
<keyword evidence="4" id="KW-1185">Reference proteome</keyword>
<keyword evidence="1" id="KW-0732">Signal</keyword>
<protein>
    <recommendedName>
        <fullName evidence="2">SbsA Ig-like domain-containing protein</fullName>
    </recommendedName>
</protein>
<feature type="domain" description="SbsA Ig-like" evidence="2">
    <location>
        <begin position="175"/>
        <end position="274"/>
    </location>
</feature>
<dbReference type="Pfam" id="PF13205">
    <property type="entry name" value="Big_5"/>
    <property type="match status" value="1"/>
</dbReference>
<accession>A0A812SRE0</accession>
<evidence type="ECO:0000256" key="1">
    <source>
        <dbReference type="ARBA" id="ARBA00022729"/>
    </source>
</evidence>
<reference evidence="3" key="1">
    <citation type="submission" date="2021-02" db="EMBL/GenBank/DDBJ databases">
        <authorList>
            <person name="Dougan E. K."/>
            <person name="Rhodes N."/>
            <person name="Thang M."/>
            <person name="Chan C."/>
        </authorList>
    </citation>
    <scope>NUCLEOTIDE SEQUENCE</scope>
</reference>
<dbReference type="AlphaFoldDB" id="A0A812SRE0"/>
<dbReference type="EMBL" id="CAJNDS010002496">
    <property type="protein sequence ID" value="CAE7498960.1"/>
    <property type="molecule type" value="Genomic_DNA"/>
</dbReference>
<dbReference type="Proteomes" id="UP000604046">
    <property type="component" value="Unassembled WGS sequence"/>
</dbReference>
<evidence type="ECO:0000313" key="3">
    <source>
        <dbReference type="EMBL" id="CAE7498960.1"/>
    </source>
</evidence>
<proteinExistence type="predicted"/>
<evidence type="ECO:0000259" key="2">
    <source>
        <dbReference type="Pfam" id="PF13205"/>
    </source>
</evidence>
<dbReference type="InterPro" id="IPR032812">
    <property type="entry name" value="SbsA_Ig"/>
</dbReference>
<name>A0A812SRE0_9DINO</name>
<evidence type="ECO:0000313" key="4">
    <source>
        <dbReference type="Proteomes" id="UP000604046"/>
    </source>
</evidence>
<gene>
    <name evidence="3" type="ORF">SNAT2548_LOCUS27949</name>
</gene>
<comment type="caution">
    <text evidence="3">The sequence shown here is derived from an EMBL/GenBank/DDBJ whole genome shotgun (WGS) entry which is preliminary data.</text>
</comment>